<feature type="domain" description="ABC transporter" evidence="11">
    <location>
        <begin position="415"/>
        <end position="652"/>
    </location>
</feature>
<dbReference type="SMART" id="SM00382">
    <property type="entry name" value="AAA"/>
    <property type="match status" value="1"/>
</dbReference>
<feature type="region of interest" description="Disordered" evidence="9">
    <location>
        <begin position="1"/>
        <end position="49"/>
    </location>
</feature>
<comment type="caution">
    <text evidence="13">The sequence shown here is derived from an EMBL/GenBank/DDBJ whole genome shotgun (WGS) entry which is preliminary data.</text>
</comment>
<evidence type="ECO:0000313" key="13">
    <source>
        <dbReference type="EMBL" id="MBB6430292.1"/>
    </source>
</evidence>
<evidence type="ECO:0000256" key="3">
    <source>
        <dbReference type="ARBA" id="ARBA00022475"/>
    </source>
</evidence>
<gene>
    <name evidence="13" type="ORF">HNQ40_002098</name>
</gene>
<name>A0A7X0LKU0_9BACT</name>
<reference evidence="13 14" key="1">
    <citation type="submission" date="2020-08" db="EMBL/GenBank/DDBJ databases">
        <title>Genomic Encyclopedia of Type Strains, Phase IV (KMG-IV): sequencing the most valuable type-strain genomes for metagenomic binning, comparative biology and taxonomic classification.</title>
        <authorList>
            <person name="Goeker M."/>
        </authorList>
    </citation>
    <scope>NUCLEOTIDE SEQUENCE [LARGE SCALE GENOMIC DNA]</scope>
    <source>
        <strain evidence="13 14">DSM 103725</strain>
    </source>
</reference>
<comment type="subcellular location">
    <subcellularLocation>
        <location evidence="1">Cell membrane</location>
        <topology evidence="1">Multi-pass membrane protein</topology>
    </subcellularLocation>
</comment>
<evidence type="ECO:0000256" key="4">
    <source>
        <dbReference type="ARBA" id="ARBA00022692"/>
    </source>
</evidence>
<dbReference type="GO" id="GO:0016887">
    <property type="term" value="F:ATP hydrolysis activity"/>
    <property type="evidence" value="ECO:0007669"/>
    <property type="project" value="InterPro"/>
</dbReference>
<dbReference type="PROSITE" id="PS50893">
    <property type="entry name" value="ABC_TRANSPORTER_2"/>
    <property type="match status" value="1"/>
</dbReference>
<feature type="transmembrane region" description="Helical" evidence="10">
    <location>
        <begin position="237"/>
        <end position="259"/>
    </location>
</feature>
<dbReference type="PANTHER" id="PTHR43394:SF1">
    <property type="entry name" value="ATP-BINDING CASSETTE SUB-FAMILY B MEMBER 10, MITOCHONDRIAL"/>
    <property type="match status" value="1"/>
</dbReference>
<accession>A0A7X0LKU0</accession>
<dbReference type="PANTHER" id="PTHR43394">
    <property type="entry name" value="ATP-DEPENDENT PERMEASE MDL1, MITOCHONDRIAL"/>
    <property type="match status" value="1"/>
</dbReference>
<keyword evidence="3" id="KW-1003">Cell membrane</keyword>
<feature type="transmembrane region" description="Helical" evidence="10">
    <location>
        <begin position="212"/>
        <end position="231"/>
    </location>
</feature>
<evidence type="ECO:0000256" key="1">
    <source>
        <dbReference type="ARBA" id="ARBA00004651"/>
    </source>
</evidence>
<evidence type="ECO:0000259" key="11">
    <source>
        <dbReference type="PROSITE" id="PS50893"/>
    </source>
</evidence>
<evidence type="ECO:0000256" key="7">
    <source>
        <dbReference type="ARBA" id="ARBA00022989"/>
    </source>
</evidence>
<feature type="region of interest" description="Disordered" evidence="9">
    <location>
        <begin position="645"/>
        <end position="671"/>
    </location>
</feature>
<dbReference type="InterPro" id="IPR036640">
    <property type="entry name" value="ABC1_TM_sf"/>
</dbReference>
<dbReference type="Pfam" id="PF00664">
    <property type="entry name" value="ABC_membrane"/>
    <property type="match status" value="1"/>
</dbReference>
<dbReference type="FunFam" id="3.40.50.300:FF:000221">
    <property type="entry name" value="Multidrug ABC transporter ATP-binding protein"/>
    <property type="match status" value="1"/>
</dbReference>
<dbReference type="PROSITE" id="PS00211">
    <property type="entry name" value="ABC_TRANSPORTER_1"/>
    <property type="match status" value="1"/>
</dbReference>
<dbReference type="InterPro" id="IPR039421">
    <property type="entry name" value="Type_1_exporter"/>
</dbReference>
<sequence>MSARFDSSHASSSSPTASNRADTNQSPAQPPPPDPKNPHAAMGENADGPSNGELIKRMLGLAWEYRAGSIKAIILQFVLLAMALSGLGLLGLGIDVIGHGFNPFDAETNPNGAKAPPWPFGIQPPESWDTLDRVSLVSLLIVAIGAARFGLDRWSVVTVAELVQDIIVDLRGRVYDKLQRLSFRFYDANESGSIINRVTGDVQMVRMFVDQVLIQVLMLLISLVFFAAFMFSLHVKLTLVCLATTPVIWLLTGWFSKVVRPAYRENRRLFDGAVRVLSENTQGVHVVKGFARQDLEQKKFNKASDAVAEQKNWIFNRVSVFIPLIVGVSQLNILLLLLVGGYVYIHDPSFTFGMLVVFSGLLQQFSAQIGNIAQIANAVQASLTGAQRVFEVLDTPLEIASSEVPRRLDRAKGRIAFESVSFGYGANDRQDALSDVTFTAEPGQTIAILGATGAGKSTLLSLIPRFYDPTAGRVTLDGIDLRDFDLDAVRRNIGLVFQESFLFSNTVAENIAFGHPDATPDQIERAATIAAAHDFITNDLSDGYNTLLTEGGENLSGGQRQRIAIARALLLDPPILLMDDPTAAIDPETEHEILDAMSRAMAGRTTFVVAHRLSTLRRADRILVLEKGRLVEMGSHEQLMDGQGHYQRAAQLQSADEESRRLLGMPTEGDD</sequence>
<feature type="transmembrane region" description="Helical" evidence="10">
    <location>
        <begin position="73"/>
        <end position="94"/>
    </location>
</feature>
<dbReference type="Pfam" id="PF00005">
    <property type="entry name" value="ABC_tran"/>
    <property type="match status" value="1"/>
</dbReference>
<feature type="domain" description="ABC transmembrane type-1" evidence="12">
    <location>
        <begin position="72"/>
        <end position="381"/>
    </location>
</feature>
<dbReference type="SUPFAM" id="SSF52540">
    <property type="entry name" value="P-loop containing nucleoside triphosphate hydrolases"/>
    <property type="match status" value="1"/>
</dbReference>
<dbReference type="GO" id="GO:0005524">
    <property type="term" value="F:ATP binding"/>
    <property type="evidence" value="ECO:0007669"/>
    <property type="project" value="UniProtKB-KW"/>
</dbReference>
<dbReference type="EMBL" id="JACHGY010000001">
    <property type="protein sequence ID" value="MBB6430292.1"/>
    <property type="molecule type" value="Genomic_DNA"/>
</dbReference>
<dbReference type="AlphaFoldDB" id="A0A7X0LKU0"/>
<dbReference type="GO" id="GO:0015421">
    <property type="term" value="F:ABC-type oligopeptide transporter activity"/>
    <property type="evidence" value="ECO:0007669"/>
    <property type="project" value="TreeGrafter"/>
</dbReference>
<dbReference type="GO" id="GO:0005886">
    <property type="term" value="C:plasma membrane"/>
    <property type="evidence" value="ECO:0007669"/>
    <property type="project" value="UniProtKB-SubCell"/>
</dbReference>
<dbReference type="Gene3D" id="1.20.1560.10">
    <property type="entry name" value="ABC transporter type 1, transmembrane domain"/>
    <property type="match status" value="1"/>
</dbReference>
<keyword evidence="8 10" id="KW-0472">Membrane</keyword>
<dbReference type="SUPFAM" id="SSF90123">
    <property type="entry name" value="ABC transporter transmembrane region"/>
    <property type="match status" value="1"/>
</dbReference>
<dbReference type="InterPro" id="IPR017871">
    <property type="entry name" value="ABC_transporter-like_CS"/>
</dbReference>
<keyword evidence="6 13" id="KW-0067">ATP-binding</keyword>
<dbReference type="RefSeq" id="WP_315852774.1">
    <property type="nucleotide sequence ID" value="NZ_JACHGY010000001.1"/>
</dbReference>
<proteinExistence type="predicted"/>
<evidence type="ECO:0000313" key="14">
    <source>
        <dbReference type="Proteomes" id="UP000541810"/>
    </source>
</evidence>
<feature type="transmembrane region" description="Helical" evidence="10">
    <location>
        <begin position="320"/>
        <end position="345"/>
    </location>
</feature>
<dbReference type="PROSITE" id="PS50929">
    <property type="entry name" value="ABC_TM1F"/>
    <property type="match status" value="1"/>
</dbReference>
<feature type="compositionally biased region" description="Low complexity" evidence="9">
    <location>
        <begin position="1"/>
        <end position="18"/>
    </location>
</feature>
<dbReference type="InterPro" id="IPR027417">
    <property type="entry name" value="P-loop_NTPase"/>
</dbReference>
<keyword evidence="2" id="KW-0813">Transport</keyword>
<evidence type="ECO:0000256" key="2">
    <source>
        <dbReference type="ARBA" id="ARBA00022448"/>
    </source>
</evidence>
<keyword evidence="7 10" id="KW-1133">Transmembrane helix</keyword>
<dbReference type="CDD" id="cd07346">
    <property type="entry name" value="ABC_6TM_exporters"/>
    <property type="match status" value="1"/>
</dbReference>
<feature type="transmembrane region" description="Helical" evidence="10">
    <location>
        <begin position="134"/>
        <end position="151"/>
    </location>
</feature>
<evidence type="ECO:0000256" key="10">
    <source>
        <dbReference type="SAM" id="Phobius"/>
    </source>
</evidence>
<evidence type="ECO:0000256" key="5">
    <source>
        <dbReference type="ARBA" id="ARBA00022741"/>
    </source>
</evidence>
<keyword evidence="14" id="KW-1185">Reference proteome</keyword>
<keyword evidence="5" id="KW-0547">Nucleotide-binding</keyword>
<dbReference type="InterPro" id="IPR011527">
    <property type="entry name" value="ABC1_TM_dom"/>
</dbReference>
<evidence type="ECO:0000256" key="9">
    <source>
        <dbReference type="SAM" id="MobiDB-lite"/>
    </source>
</evidence>
<dbReference type="InterPro" id="IPR003439">
    <property type="entry name" value="ABC_transporter-like_ATP-bd"/>
</dbReference>
<evidence type="ECO:0000256" key="6">
    <source>
        <dbReference type="ARBA" id="ARBA00022840"/>
    </source>
</evidence>
<evidence type="ECO:0000259" key="12">
    <source>
        <dbReference type="PROSITE" id="PS50929"/>
    </source>
</evidence>
<evidence type="ECO:0000256" key="8">
    <source>
        <dbReference type="ARBA" id="ARBA00023136"/>
    </source>
</evidence>
<dbReference type="InterPro" id="IPR003593">
    <property type="entry name" value="AAA+_ATPase"/>
</dbReference>
<organism evidence="13 14">
    <name type="scientific">Algisphaera agarilytica</name>
    <dbReference type="NCBI Taxonomy" id="1385975"/>
    <lineage>
        <taxon>Bacteria</taxon>
        <taxon>Pseudomonadati</taxon>
        <taxon>Planctomycetota</taxon>
        <taxon>Phycisphaerae</taxon>
        <taxon>Phycisphaerales</taxon>
        <taxon>Phycisphaeraceae</taxon>
        <taxon>Algisphaera</taxon>
    </lineage>
</organism>
<dbReference type="Proteomes" id="UP000541810">
    <property type="component" value="Unassembled WGS sequence"/>
</dbReference>
<protein>
    <submittedName>
        <fullName evidence="13">ATP-binding cassette subfamily B protein</fullName>
    </submittedName>
</protein>
<dbReference type="Gene3D" id="3.40.50.300">
    <property type="entry name" value="P-loop containing nucleotide triphosphate hydrolases"/>
    <property type="match status" value="1"/>
</dbReference>
<keyword evidence="4 10" id="KW-0812">Transmembrane</keyword>